<dbReference type="GO" id="GO:0008483">
    <property type="term" value="F:transaminase activity"/>
    <property type="evidence" value="ECO:0007669"/>
    <property type="project" value="UniProtKB-KW"/>
</dbReference>
<dbReference type="InterPro" id="IPR043131">
    <property type="entry name" value="BCAT-like_N"/>
</dbReference>
<reference evidence="2" key="1">
    <citation type="submission" date="2022-06" db="EMBL/GenBank/DDBJ databases">
        <title>Genome sequence of Phormidium yuhuli AB48 isolated from an industrial photobioreactor environment.</title>
        <authorList>
            <person name="Qiu Y."/>
            <person name="Noonan A.J.C."/>
            <person name="Dofher K."/>
            <person name="Koch M."/>
            <person name="Kieft B."/>
            <person name="Lin X."/>
            <person name="Ziels R.M."/>
            <person name="Hallam S.J."/>
        </authorList>
    </citation>
    <scope>NUCLEOTIDE SEQUENCE</scope>
    <source>
        <strain evidence="2">AB48</strain>
    </source>
</reference>
<protein>
    <submittedName>
        <fullName evidence="2">Aminotransferase class IV</fullName>
    </submittedName>
</protein>
<dbReference type="RefSeq" id="WP_252664186.1">
    <property type="nucleotide sequence ID" value="NZ_CP098611.1"/>
</dbReference>
<comment type="similarity">
    <text evidence="1">Belongs to the class-IV pyridoxal-phosphate-dependent aminotransferase family.</text>
</comment>
<keyword evidence="3" id="KW-1185">Reference proteome</keyword>
<dbReference type="InterPro" id="IPR036038">
    <property type="entry name" value="Aminotransferase-like"/>
</dbReference>
<dbReference type="InterPro" id="IPR043132">
    <property type="entry name" value="BCAT-like_C"/>
</dbReference>
<dbReference type="PANTHER" id="PTHR42743:SF11">
    <property type="entry name" value="AMINODEOXYCHORISMATE LYASE"/>
    <property type="match status" value="1"/>
</dbReference>
<dbReference type="InterPro" id="IPR050571">
    <property type="entry name" value="Class-IV_PLP-Dep_Aminotrnsfr"/>
</dbReference>
<dbReference type="PANTHER" id="PTHR42743">
    <property type="entry name" value="AMINO-ACID AMINOTRANSFERASE"/>
    <property type="match status" value="1"/>
</dbReference>
<dbReference type="SUPFAM" id="SSF56752">
    <property type="entry name" value="D-aminoacid aminotransferase-like PLP-dependent enzymes"/>
    <property type="match status" value="1"/>
</dbReference>
<organism evidence="2 3">
    <name type="scientific">Phormidium yuhuli AB48</name>
    <dbReference type="NCBI Taxonomy" id="2940671"/>
    <lineage>
        <taxon>Bacteria</taxon>
        <taxon>Bacillati</taxon>
        <taxon>Cyanobacteriota</taxon>
        <taxon>Cyanophyceae</taxon>
        <taxon>Oscillatoriophycideae</taxon>
        <taxon>Oscillatoriales</taxon>
        <taxon>Oscillatoriaceae</taxon>
        <taxon>Phormidium</taxon>
        <taxon>Phormidium yuhuli</taxon>
    </lineage>
</organism>
<keyword evidence="2" id="KW-0808">Transferase</keyword>
<sequence length="271" mass="30110">MYWYNGQVCSGERLEVGVGDPGFLYGATTFTTLRVYEGGLLDPRTAWGEHLQRLQGAIAALGWMAPDWQMLETGARCLAAEFVVLRVTLFADGRVLITGRSLPQDLQRRQQEGVVALLARGPRFARWWPQQKTGNYLGPWLALQEARQLGAVEAILVDDGGQWLETATGTLWGWGEGRWWTPPLSAGILPGIGRSRLLGLARRQGWEVVEQPWCPSLVGRFEGLAYSNAVVELVPIRQVLRSPGPDQEMETKRYHGGRGAMAELRSLLKSL</sequence>
<dbReference type="Pfam" id="PF01063">
    <property type="entry name" value="Aminotran_4"/>
    <property type="match status" value="1"/>
</dbReference>
<evidence type="ECO:0000256" key="1">
    <source>
        <dbReference type="ARBA" id="ARBA00009320"/>
    </source>
</evidence>
<dbReference type="EMBL" id="CP098611">
    <property type="protein sequence ID" value="USR92112.1"/>
    <property type="molecule type" value="Genomic_DNA"/>
</dbReference>
<name>A0ABY5ASB1_9CYAN</name>
<keyword evidence="2" id="KW-0032">Aminotransferase</keyword>
<gene>
    <name evidence="2" type="ORF">NEA10_05150</name>
</gene>
<evidence type="ECO:0000313" key="2">
    <source>
        <dbReference type="EMBL" id="USR92112.1"/>
    </source>
</evidence>
<evidence type="ECO:0000313" key="3">
    <source>
        <dbReference type="Proteomes" id="UP001056708"/>
    </source>
</evidence>
<accession>A0ABY5ASB1</accession>
<proteinExistence type="inferred from homology"/>
<dbReference type="Proteomes" id="UP001056708">
    <property type="component" value="Chromosome"/>
</dbReference>
<dbReference type="Gene3D" id="3.30.470.10">
    <property type="match status" value="1"/>
</dbReference>
<dbReference type="InterPro" id="IPR001544">
    <property type="entry name" value="Aminotrans_IV"/>
</dbReference>
<dbReference type="Gene3D" id="3.20.10.10">
    <property type="entry name" value="D-amino Acid Aminotransferase, subunit A, domain 2"/>
    <property type="match status" value="1"/>
</dbReference>